<dbReference type="Proteomes" id="UP001589836">
    <property type="component" value="Unassembled WGS sequence"/>
</dbReference>
<proteinExistence type="inferred from homology"/>
<evidence type="ECO:0000256" key="1">
    <source>
        <dbReference type="ARBA" id="ARBA00009477"/>
    </source>
</evidence>
<accession>A0ABV6LSI1</accession>
<feature type="domain" description="YknX-like C-terminal permuted SH3-like" evidence="4">
    <location>
        <begin position="381"/>
        <end position="446"/>
    </location>
</feature>
<comment type="caution">
    <text evidence="5">The sequence shown here is derived from an EMBL/GenBank/DDBJ whole genome shotgun (WGS) entry which is preliminary data.</text>
</comment>
<dbReference type="Pfam" id="PF25989">
    <property type="entry name" value="YknX_C"/>
    <property type="match status" value="1"/>
</dbReference>
<dbReference type="InterPro" id="IPR006143">
    <property type="entry name" value="RND_pump_MFP"/>
</dbReference>
<dbReference type="Gene3D" id="2.40.420.20">
    <property type="match status" value="1"/>
</dbReference>
<keyword evidence="6" id="KW-1185">Reference proteome</keyword>
<feature type="region of interest" description="Disordered" evidence="2">
    <location>
        <begin position="135"/>
        <end position="155"/>
    </location>
</feature>
<dbReference type="PANTHER" id="PTHR30469:SF15">
    <property type="entry name" value="HLYD FAMILY OF SECRETION PROTEINS"/>
    <property type="match status" value="1"/>
</dbReference>
<keyword evidence="3" id="KW-0732">Signal</keyword>
<evidence type="ECO:0000313" key="6">
    <source>
        <dbReference type="Proteomes" id="UP001589836"/>
    </source>
</evidence>
<dbReference type="NCBIfam" id="TIGR01730">
    <property type="entry name" value="RND_mfp"/>
    <property type="match status" value="1"/>
</dbReference>
<dbReference type="RefSeq" id="WP_377350336.1">
    <property type="nucleotide sequence ID" value="NZ_JBHLTP010000013.1"/>
</dbReference>
<dbReference type="InterPro" id="IPR058637">
    <property type="entry name" value="YknX-like_C"/>
</dbReference>
<organism evidence="5 6">
    <name type="scientific">Pontibacillus salicampi</name>
    <dbReference type="NCBI Taxonomy" id="1449801"/>
    <lineage>
        <taxon>Bacteria</taxon>
        <taxon>Bacillati</taxon>
        <taxon>Bacillota</taxon>
        <taxon>Bacilli</taxon>
        <taxon>Bacillales</taxon>
        <taxon>Bacillaceae</taxon>
        <taxon>Pontibacillus</taxon>
    </lineage>
</organism>
<feature type="chain" id="PRO_5046870048" evidence="3">
    <location>
        <begin position="22"/>
        <end position="452"/>
    </location>
</feature>
<evidence type="ECO:0000313" key="5">
    <source>
        <dbReference type="EMBL" id="MFC0525272.1"/>
    </source>
</evidence>
<gene>
    <name evidence="5" type="ORF">ACFFGV_16950</name>
</gene>
<comment type="similarity">
    <text evidence="1">Belongs to the membrane fusion protein (MFP) (TC 8.A.1) family.</text>
</comment>
<feature type="signal peptide" evidence="3">
    <location>
        <begin position="1"/>
        <end position="21"/>
    </location>
</feature>
<evidence type="ECO:0000256" key="2">
    <source>
        <dbReference type="SAM" id="MobiDB-lite"/>
    </source>
</evidence>
<dbReference type="Gene3D" id="2.40.50.100">
    <property type="match status" value="2"/>
</dbReference>
<evidence type="ECO:0000259" key="4">
    <source>
        <dbReference type="Pfam" id="PF25989"/>
    </source>
</evidence>
<dbReference type="SUPFAM" id="SSF111369">
    <property type="entry name" value="HlyD-like secretion proteins"/>
    <property type="match status" value="2"/>
</dbReference>
<sequence>MKKIGIYMVMLWTVLVISACSNDQTSDEPEEEQVTPVKIAKVSKGDLQIEKEVYGRAMPGAQSGIIPKANGELVELTIEKGDVVKKGQTIGRIDTGNSQDNVRLQEIAVESAQKQLDQAVSQREAAEENLANAREQLDDAKSAQNASKGGSTGSVEDLESLLSNARQNEERMQELVESGAVKKEELTRVQSQVEELTKQLSQAQQQNQQAQAAAGQSAVAQAEMAVTQAEQQLDSAKIGVEQAALQVDQAQVQLEQAKGQLQNGAITSNQAGEVVSLEAKEGDMVSNTQPMATVVSLNPIKVEATVSPEELQLFEKGKEVPVAISSVQDDFKAKVNYISPVTNDTGLYPVEATIANSDKVIKPGMMVTFQLPEVTVKDKLLVPTSAVLEENGESFVYVIAEEKAKKTPVEVIRAQSNTTAVKGELSKGDQVVIKGQLTLSDNNKVSIVKEDN</sequence>
<dbReference type="Gene3D" id="1.10.287.470">
    <property type="entry name" value="Helix hairpin bin"/>
    <property type="match status" value="2"/>
</dbReference>
<dbReference type="PROSITE" id="PS51257">
    <property type="entry name" value="PROKAR_LIPOPROTEIN"/>
    <property type="match status" value="1"/>
</dbReference>
<name>A0ABV6LSI1_9BACI</name>
<dbReference type="PANTHER" id="PTHR30469">
    <property type="entry name" value="MULTIDRUG RESISTANCE PROTEIN MDTA"/>
    <property type="match status" value="1"/>
</dbReference>
<reference evidence="5 6" key="1">
    <citation type="submission" date="2024-09" db="EMBL/GenBank/DDBJ databases">
        <authorList>
            <person name="Sun Q."/>
            <person name="Mori K."/>
        </authorList>
    </citation>
    <scope>NUCLEOTIDE SEQUENCE [LARGE SCALE GENOMIC DNA]</scope>
    <source>
        <strain evidence="5 6">NCAIM B.02529</strain>
    </source>
</reference>
<evidence type="ECO:0000256" key="3">
    <source>
        <dbReference type="SAM" id="SignalP"/>
    </source>
</evidence>
<dbReference type="EMBL" id="JBHLTP010000013">
    <property type="protein sequence ID" value="MFC0525272.1"/>
    <property type="molecule type" value="Genomic_DNA"/>
</dbReference>
<dbReference type="Gene3D" id="2.40.30.170">
    <property type="match status" value="1"/>
</dbReference>
<protein>
    <submittedName>
        <fullName evidence="5">Efflux RND transporter periplasmic adaptor subunit</fullName>
    </submittedName>
</protein>